<organism evidence="2 3">
    <name type="scientific">Naumovozyma castellii</name>
    <name type="common">Yeast</name>
    <name type="synonym">Saccharomyces castellii</name>
    <dbReference type="NCBI Taxonomy" id="27288"/>
    <lineage>
        <taxon>Eukaryota</taxon>
        <taxon>Fungi</taxon>
        <taxon>Dikarya</taxon>
        <taxon>Ascomycota</taxon>
        <taxon>Saccharomycotina</taxon>
        <taxon>Saccharomycetes</taxon>
        <taxon>Saccharomycetales</taxon>
        <taxon>Saccharomycetaceae</taxon>
        <taxon>Naumovozyma</taxon>
    </lineage>
</organism>
<evidence type="ECO:0000256" key="1">
    <source>
        <dbReference type="SAM" id="MobiDB-lite"/>
    </source>
</evidence>
<evidence type="ECO:0000313" key="2">
    <source>
        <dbReference type="EMBL" id="CCC67345.1"/>
    </source>
</evidence>
<reference evidence="3" key="1">
    <citation type="journal article" date="2011" name="Proc. Natl. Acad. Sci. U.S.A.">
        <title>Evolutionary erosion of yeast sex chromosomes by mating-type switching accidents.</title>
        <authorList>
            <person name="Gordon J.L."/>
            <person name="Armisen D."/>
            <person name="Proux-Wera E."/>
            <person name="Oheigeartaigh S.S."/>
            <person name="Byrne K.P."/>
            <person name="Wolfe K.H."/>
        </authorList>
    </citation>
    <scope>NUCLEOTIDE SEQUENCE [LARGE SCALE GENOMIC DNA]</scope>
    <source>
        <strain evidence="3">ATCC 76901 / BCRC 22586 / CBS 4309 / NBRC 1992 / NRRL Y-12630</strain>
    </source>
</reference>
<dbReference type="RefSeq" id="XP_003673726.1">
    <property type="nucleotide sequence ID" value="XM_003673678.1"/>
</dbReference>
<keyword evidence="3" id="KW-1185">Reference proteome</keyword>
<dbReference type="OrthoDB" id="4032425at2759"/>
<dbReference type="HOGENOM" id="CLU_046445_0_0_1"/>
<proteinExistence type="predicted"/>
<dbReference type="FunCoup" id="G0V797">
    <property type="interactions" value="113"/>
</dbReference>
<dbReference type="KEGG" id="ncs:NCAS_0A07870"/>
<dbReference type="AlphaFoldDB" id="G0V797"/>
<sequence length="471" mass="55280">MDPEKFLQLPVTIRKEVYFHLDGAFTNIHQRTNSILNKHNLLNLSTFLPKPTRTEKQKKLLKRLYPIYSPYLSIFEYDPTGIDQWLKYALWLRYDSIILDCIRVNHLYEGNILGPMDWITLDDKLQLGYFDELCLLQVWYTYKEYATWIIEGGHDDNLITETEYLSINTECLSPKMIKETLTTMKEKKVLPLIYYAFLSQIQQENDSEDDEFEARKIDYDTSDNNDELSSKTRNSTPRESRKGKEYNLQDPLLITFMGQLEQMKNLKKISVRGDIIYESSINSHGIRERGRGIKHLVKRKIVSLELFQVHDLTKSGVADFTKWTNLRELRINQLENADLNQLVLPPTCKLLIINNSFKITWWRVMAQIEGILTPGHRFITECYKGATNVQCREAEKCDHRKLVTLDPDSIPADVMFDCEKLLWKSFAGLNYIELRDTFNILDETIVVPRVLFENNRIKLFGKNNVEKVILI</sequence>
<dbReference type="InParanoid" id="G0V797"/>
<accession>G0V797</accession>
<evidence type="ECO:0000313" key="3">
    <source>
        <dbReference type="Proteomes" id="UP000001640"/>
    </source>
</evidence>
<dbReference type="EMBL" id="HE576752">
    <property type="protein sequence ID" value="CCC67345.1"/>
    <property type="molecule type" value="Genomic_DNA"/>
</dbReference>
<gene>
    <name evidence="2" type="primary">NCAS0A07870</name>
    <name evidence="2" type="ordered locus">NCAS_0A07870</name>
</gene>
<dbReference type="GeneID" id="96900824"/>
<dbReference type="GO" id="GO:0000921">
    <property type="term" value="P:septin ring assembly"/>
    <property type="evidence" value="ECO:0007669"/>
    <property type="project" value="EnsemblFungi"/>
</dbReference>
<dbReference type="GO" id="GO:0008301">
    <property type="term" value="F:DNA binding, bending"/>
    <property type="evidence" value="ECO:0007669"/>
    <property type="project" value="EnsemblFungi"/>
</dbReference>
<dbReference type="CDD" id="cd19611">
    <property type="entry name" value="Ctf13_LRR_LRR-insertion"/>
    <property type="match status" value="1"/>
</dbReference>
<dbReference type="Proteomes" id="UP000001640">
    <property type="component" value="Chromosome 1"/>
</dbReference>
<name>G0V797_NAUCA</name>
<dbReference type="GO" id="GO:0031518">
    <property type="term" value="C:CBF3 complex"/>
    <property type="evidence" value="ECO:0007669"/>
    <property type="project" value="EnsemblFungi"/>
</dbReference>
<dbReference type="GO" id="GO:0000776">
    <property type="term" value="C:kinetochore"/>
    <property type="evidence" value="ECO:0007669"/>
    <property type="project" value="EnsemblFungi"/>
</dbReference>
<protein>
    <submittedName>
        <fullName evidence="2">Uncharacterized protein</fullName>
    </submittedName>
</protein>
<dbReference type="GO" id="GO:0051382">
    <property type="term" value="P:kinetochore assembly"/>
    <property type="evidence" value="ECO:0007669"/>
    <property type="project" value="EnsemblFungi"/>
</dbReference>
<feature type="region of interest" description="Disordered" evidence="1">
    <location>
        <begin position="217"/>
        <end position="244"/>
    </location>
</feature>
<dbReference type="eggNOG" id="ENOG502QRJV">
    <property type="taxonomic scope" value="Eukaryota"/>
</dbReference>
<reference key="2">
    <citation type="submission" date="2011-08" db="EMBL/GenBank/DDBJ databases">
        <title>Genome sequence of Naumovozyma castellii.</title>
        <authorList>
            <person name="Gordon J.L."/>
            <person name="Armisen D."/>
            <person name="Proux-Wera E."/>
            <person name="OhEigeartaigh S.S."/>
            <person name="Byrne K.P."/>
            <person name="Wolfe K.H."/>
        </authorList>
    </citation>
    <scope>NUCLEOTIDE SEQUENCE</scope>
    <source>
        <strain>Type strain:CBS 4309</strain>
    </source>
</reference>
<dbReference type="OMA" id="WYTFKEY"/>
<dbReference type="STRING" id="1064592.G0V797"/>